<dbReference type="SUPFAM" id="SSF81345">
    <property type="entry name" value="ABC transporter involved in vitamin B12 uptake, BtuC"/>
    <property type="match status" value="1"/>
</dbReference>
<keyword evidence="7 8" id="KW-0472">Membrane</keyword>
<comment type="similarity">
    <text evidence="2">Belongs to the binding-protein-dependent transport system permease family. FecCD subfamily.</text>
</comment>
<reference evidence="9" key="1">
    <citation type="submission" date="2022-01" db="EMBL/GenBank/DDBJ databases">
        <title>Corynebacterium sp. nov isolated from isolated from the feces of the greater white-fronted geese (Anser albifrons) at Poyang Lake, PR China.</title>
        <authorList>
            <person name="Liu Q."/>
        </authorList>
    </citation>
    <scope>NUCLEOTIDE SEQUENCE</scope>
    <source>
        <strain evidence="9">JCM 32435</strain>
    </source>
</reference>
<evidence type="ECO:0000256" key="2">
    <source>
        <dbReference type="ARBA" id="ARBA00007935"/>
    </source>
</evidence>
<evidence type="ECO:0000313" key="10">
    <source>
        <dbReference type="Proteomes" id="UP001139336"/>
    </source>
</evidence>
<keyword evidence="3" id="KW-0813">Transport</keyword>
<sequence>MRTAWGLVLLAVALLGALVASVAIGARAMSLPELWQALHHQGDPRVISTVWDMRVPRTVTGFLVGVAYGLAGVVIQALTRNPLADSGILGVNAGAGFAVTLTVGLLGPMSMAGLLWPALLGSALATVAVYLIGSAGQWTADPLSLVLAGVALGTLLGGVSSFLTLIDPDTFQSLHRWNLGSIGVSSLHPTLTVAPLILLGVVLAVALARPLNAIALGDELAQSLGVRVVAVRTVAVIVVTLLAGASTALTGGIGFVGLMVPHVVRWFTGPEQRRIMAGTILAAPALVLLADVVGRVLMPPHGIEVGLVTSLIGAPVLIALVRRKKVSAL</sequence>
<feature type="transmembrane region" description="Helical" evidence="8">
    <location>
        <begin position="86"/>
        <end position="107"/>
    </location>
</feature>
<dbReference type="EMBL" id="JAKGSI010000001">
    <property type="protein sequence ID" value="MCF4005667.1"/>
    <property type="molecule type" value="Genomic_DNA"/>
</dbReference>
<dbReference type="Proteomes" id="UP001139336">
    <property type="component" value="Unassembled WGS sequence"/>
</dbReference>
<dbReference type="PANTHER" id="PTHR30472">
    <property type="entry name" value="FERRIC ENTEROBACTIN TRANSPORT SYSTEM PERMEASE PROTEIN"/>
    <property type="match status" value="1"/>
</dbReference>
<evidence type="ECO:0000256" key="3">
    <source>
        <dbReference type="ARBA" id="ARBA00022448"/>
    </source>
</evidence>
<feature type="transmembrane region" description="Helical" evidence="8">
    <location>
        <begin position="145"/>
        <end position="166"/>
    </location>
</feature>
<evidence type="ECO:0000256" key="4">
    <source>
        <dbReference type="ARBA" id="ARBA00022475"/>
    </source>
</evidence>
<evidence type="ECO:0000256" key="1">
    <source>
        <dbReference type="ARBA" id="ARBA00004651"/>
    </source>
</evidence>
<keyword evidence="10" id="KW-1185">Reference proteome</keyword>
<dbReference type="InterPro" id="IPR037294">
    <property type="entry name" value="ABC_BtuC-like"/>
</dbReference>
<feature type="transmembrane region" description="Helical" evidence="8">
    <location>
        <begin position="186"/>
        <end position="208"/>
    </location>
</feature>
<dbReference type="FunFam" id="1.10.3470.10:FF:000001">
    <property type="entry name" value="Vitamin B12 ABC transporter permease BtuC"/>
    <property type="match status" value="1"/>
</dbReference>
<dbReference type="AlphaFoldDB" id="A0A9X1QLW8"/>
<evidence type="ECO:0000313" key="9">
    <source>
        <dbReference type="EMBL" id="MCF4005667.1"/>
    </source>
</evidence>
<keyword evidence="5 8" id="KW-0812">Transmembrane</keyword>
<comment type="caution">
    <text evidence="9">The sequence shown here is derived from an EMBL/GenBank/DDBJ whole genome shotgun (WGS) entry which is preliminary data.</text>
</comment>
<feature type="transmembrane region" description="Helical" evidence="8">
    <location>
        <begin position="59"/>
        <end position="79"/>
    </location>
</feature>
<proteinExistence type="inferred from homology"/>
<name>A0A9X1QLW8_9CORY</name>
<organism evidence="9 10">
    <name type="scientific">Corynebacterium uropygiale</name>
    <dbReference type="NCBI Taxonomy" id="1775911"/>
    <lineage>
        <taxon>Bacteria</taxon>
        <taxon>Bacillati</taxon>
        <taxon>Actinomycetota</taxon>
        <taxon>Actinomycetes</taxon>
        <taxon>Mycobacteriales</taxon>
        <taxon>Corynebacteriaceae</taxon>
        <taxon>Corynebacterium</taxon>
    </lineage>
</organism>
<dbReference type="GO" id="GO:0033214">
    <property type="term" value="P:siderophore-iron import into cell"/>
    <property type="evidence" value="ECO:0007669"/>
    <property type="project" value="TreeGrafter"/>
</dbReference>
<evidence type="ECO:0000256" key="5">
    <source>
        <dbReference type="ARBA" id="ARBA00022692"/>
    </source>
</evidence>
<dbReference type="InterPro" id="IPR000522">
    <property type="entry name" value="ABC_transptr_permease_BtuC"/>
</dbReference>
<dbReference type="GO" id="GO:0022857">
    <property type="term" value="F:transmembrane transporter activity"/>
    <property type="evidence" value="ECO:0007669"/>
    <property type="project" value="InterPro"/>
</dbReference>
<evidence type="ECO:0000256" key="6">
    <source>
        <dbReference type="ARBA" id="ARBA00022989"/>
    </source>
</evidence>
<keyword evidence="4" id="KW-1003">Cell membrane</keyword>
<feature type="transmembrane region" description="Helical" evidence="8">
    <location>
        <begin position="275"/>
        <end position="297"/>
    </location>
</feature>
<feature type="transmembrane region" description="Helical" evidence="8">
    <location>
        <begin position="113"/>
        <end position="133"/>
    </location>
</feature>
<dbReference type="CDD" id="cd06550">
    <property type="entry name" value="TM_ABC_iron-siderophores_like"/>
    <property type="match status" value="1"/>
</dbReference>
<feature type="transmembrane region" description="Helical" evidence="8">
    <location>
        <begin position="248"/>
        <end position="268"/>
    </location>
</feature>
<dbReference type="RefSeq" id="WP_236117478.1">
    <property type="nucleotide sequence ID" value="NZ_JAKGSI010000001.1"/>
</dbReference>
<dbReference type="Gene3D" id="1.10.3470.10">
    <property type="entry name" value="ABC transporter involved in vitamin B12 uptake, BtuC"/>
    <property type="match status" value="1"/>
</dbReference>
<keyword evidence="6 8" id="KW-1133">Transmembrane helix</keyword>
<dbReference type="GO" id="GO:0005886">
    <property type="term" value="C:plasma membrane"/>
    <property type="evidence" value="ECO:0007669"/>
    <property type="project" value="UniProtKB-SubCell"/>
</dbReference>
<evidence type="ECO:0000256" key="7">
    <source>
        <dbReference type="ARBA" id="ARBA00023136"/>
    </source>
</evidence>
<dbReference type="Pfam" id="PF01032">
    <property type="entry name" value="FecCD"/>
    <property type="match status" value="1"/>
</dbReference>
<evidence type="ECO:0000256" key="8">
    <source>
        <dbReference type="SAM" id="Phobius"/>
    </source>
</evidence>
<protein>
    <submittedName>
        <fullName evidence="9">Iron chelate uptake ABC transporter family permease subunit</fullName>
    </submittedName>
</protein>
<feature type="transmembrane region" description="Helical" evidence="8">
    <location>
        <begin position="303"/>
        <end position="321"/>
    </location>
</feature>
<comment type="subcellular location">
    <subcellularLocation>
        <location evidence="1">Cell membrane</location>
        <topology evidence="1">Multi-pass membrane protein</topology>
    </subcellularLocation>
</comment>
<gene>
    <name evidence="9" type="ORF">L1O03_00515</name>
</gene>
<accession>A0A9X1QLW8</accession>
<dbReference type="PANTHER" id="PTHR30472:SF1">
    <property type="entry name" value="FE(3+) DICITRATE TRANSPORT SYSTEM PERMEASE PROTEIN FECC-RELATED"/>
    <property type="match status" value="1"/>
</dbReference>